<dbReference type="EMBL" id="BARU01039772">
    <property type="protein sequence ID" value="GAH84818.1"/>
    <property type="molecule type" value="Genomic_DNA"/>
</dbReference>
<comment type="caution">
    <text evidence="1">The sequence shown here is derived from an EMBL/GenBank/DDBJ whole genome shotgun (WGS) entry which is preliminary data.</text>
</comment>
<name>X1KS31_9ZZZZ</name>
<organism evidence="1">
    <name type="scientific">marine sediment metagenome</name>
    <dbReference type="NCBI Taxonomy" id="412755"/>
    <lineage>
        <taxon>unclassified sequences</taxon>
        <taxon>metagenomes</taxon>
        <taxon>ecological metagenomes</taxon>
    </lineage>
</organism>
<protein>
    <submittedName>
        <fullName evidence="1">Uncharacterized protein</fullName>
    </submittedName>
</protein>
<evidence type="ECO:0000313" key="1">
    <source>
        <dbReference type="EMBL" id="GAH84818.1"/>
    </source>
</evidence>
<accession>X1KS31</accession>
<reference evidence="1" key="1">
    <citation type="journal article" date="2014" name="Front. Microbiol.">
        <title>High frequency of phylogenetically diverse reductive dehalogenase-homologous genes in deep subseafloor sedimentary metagenomes.</title>
        <authorList>
            <person name="Kawai M."/>
            <person name="Futagami T."/>
            <person name="Toyoda A."/>
            <person name="Takaki Y."/>
            <person name="Nishi S."/>
            <person name="Hori S."/>
            <person name="Arai W."/>
            <person name="Tsubouchi T."/>
            <person name="Morono Y."/>
            <person name="Uchiyama I."/>
            <person name="Ito T."/>
            <person name="Fujiyama A."/>
            <person name="Inagaki F."/>
            <person name="Takami H."/>
        </authorList>
    </citation>
    <scope>NUCLEOTIDE SEQUENCE</scope>
    <source>
        <strain evidence="1">Expedition CK06-06</strain>
    </source>
</reference>
<gene>
    <name evidence="1" type="ORF">S03H2_61605</name>
</gene>
<proteinExistence type="predicted"/>
<sequence>MAGSRGEKVFQGAILTARYFFDALSVEYAGELTFARIDSKGAIKKHPGALKEAFEAGQRLVTS</sequence>
<dbReference type="AlphaFoldDB" id="X1KS31"/>